<comment type="pathway">
    <text evidence="1 9 11">Cofactor biosynthesis; thiamine diphosphate biosynthesis; thiamine phosphate from 4-amino-2-methyl-5-diphosphomethylpyrimidine and 4-methyl-5-(2-phosphoethyl)-thiazole: step 1/1.</text>
</comment>
<evidence type="ECO:0000256" key="9">
    <source>
        <dbReference type="HAMAP-Rule" id="MF_00097"/>
    </source>
</evidence>
<comment type="function">
    <text evidence="9">Condenses 4-methyl-5-(beta-hydroxyethyl)thiazole monophosphate (THZ-P) and 2-methyl-4-amino-5-hydroxymethyl pyrimidine pyrophosphate (HMP-PP) to form thiamine monophosphate (TMP).</text>
</comment>
<keyword evidence="5 9" id="KW-0784">Thiamine biosynthesis</keyword>
<evidence type="ECO:0000256" key="4">
    <source>
        <dbReference type="ARBA" id="ARBA00022842"/>
    </source>
</evidence>
<evidence type="ECO:0000256" key="7">
    <source>
        <dbReference type="ARBA" id="ARBA00047851"/>
    </source>
</evidence>
<feature type="binding site" evidence="9">
    <location>
        <begin position="43"/>
        <end position="47"/>
    </location>
    <ligand>
        <name>4-amino-2-methyl-5-(diphosphooxymethyl)pyrimidine</name>
        <dbReference type="ChEBI" id="CHEBI:57841"/>
    </ligand>
</feature>
<organism evidence="13 14">
    <name type="scientific">Methanocorpusculum vombati</name>
    <dbReference type="NCBI Taxonomy" id="3002864"/>
    <lineage>
        <taxon>Archaea</taxon>
        <taxon>Methanobacteriati</taxon>
        <taxon>Methanobacteriota</taxon>
        <taxon>Stenosarchaea group</taxon>
        <taxon>Methanomicrobia</taxon>
        <taxon>Methanomicrobiales</taxon>
        <taxon>Methanocorpusculaceae</taxon>
        <taxon>Methanocorpusculum</taxon>
    </lineage>
</organism>
<feature type="domain" description="Thiamine phosphate synthase/TenI" evidence="12">
    <location>
        <begin position="13"/>
        <end position="193"/>
    </location>
</feature>
<dbReference type="PANTHER" id="PTHR20857:SF23">
    <property type="entry name" value="THIAMINE BIOSYNTHETIC BIFUNCTIONAL ENZYME"/>
    <property type="match status" value="1"/>
</dbReference>
<comment type="cofactor">
    <cofactor evidence="9">
        <name>Mg(2+)</name>
        <dbReference type="ChEBI" id="CHEBI:18420"/>
    </cofactor>
    <text evidence="9">Binds 1 Mg(2+) ion per subunit.</text>
</comment>
<feature type="binding site" evidence="9">
    <location>
        <position position="74"/>
    </location>
    <ligand>
        <name>4-amino-2-methyl-5-(diphosphooxymethyl)pyrimidine</name>
        <dbReference type="ChEBI" id="CHEBI:57841"/>
    </ligand>
</feature>
<evidence type="ECO:0000256" key="3">
    <source>
        <dbReference type="ARBA" id="ARBA00022723"/>
    </source>
</evidence>
<feature type="binding site" evidence="9">
    <location>
        <begin position="190"/>
        <end position="191"/>
    </location>
    <ligand>
        <name>2-[(2R,5Z)-2-carboxy-4-methylthiazol-5(2H)-ylidene]ethyl phosphate</name>
        <dbReference type="ChEBI" id="CHEBI:62899"/>
    </ligand>
</feature>
<comment type="similarity">
    <text evidence="9 10">Belongs to the thiamine-phosphate synthase family.</text>
</comment>
<comment type="caution">
    <text evidence="13">The sequence shown here is derived from an EMBL/GenBank/DDBJ whole genome shotgun (WGS) entry which is preliminary data.</text>
</comment>
<reference evidence="13" key="1">
    <citation type="submission" date="2022-12" db="EMBL/GenBank/DDBJ databases">
        <title>Isolation and characterisation of novel Methanocorpusculum spp. from native Australian herbivores indicates the genus is ancestrally host-associated.</title>
        <authorList>
            <person name="Volmer J.G."/>
            <person name="Soo R.M."/>
            <person name="Evans P.N."/>
            <person name="Hoedt E.C."/>
            <person name="Astorga Alsina A.L."/>
            <person name="Woodcroft B.J."/>
            <person name="Tyson G.W."/>
            <person name="Hugenholtz P."/>
            <person name="Morrison M."/>
        </authorList>
    </citation>
    <scope>NUCLEOTIDE SEQUENCE</scope>
    <source>
        <strain evidence="13">CW153</strain>
    </source>
</reference>
<feature type="binding site" evidence="9">
    <location>
        <position position="170"/>
    </location>
    <ligand>
        <name>2-[(2R,5Z)-2-carboxy-4-methylthiazol-5(2H)-ylidene]ethyl phosphate</name>
        <dbReference type="ChEBI" id="CHEBI:62899"/>
    </ligand>
</feature>
<evidence type="ECO:0000313" key="13">
    <source>
        <dbReference type="EMBL" id="MCZ0863311.1"/>
    </source>
</evidence>
<dbReference type="InterPro" id="IPR034291">
    <property type="entry name" value="TMP_synthase"/>
</dbReference>
<name>A0ABT4IP31_9EURY</name>
<evidence type="ECO:0000256" key="2">
    <source>
        <dbReference type="ARBA" id="ARBA00022679"/>
    </source>
</evidence>
<protein>
    <recommendedName>
        <fullName evidence="9">Thiamine-phosphate synthase</fullName>
        <shortName evidence="9">TP synthase</shortName>
        <shortName evidence="9">TPS</shortName>
        <ecNumber evidence="9">2.5.1.3</ecNumber>
    </recommendedName>
    <alternativeName>
        <fullName evidence="9">Thiamine-phosphate pyrophosphorylase</fullName>
        <shortName evidence="9">TMP pyrophosphorylase</shortName>
        <shortName evidence="9">TMP-PPase</shortName>
    </alternativeName>
</protein>
<dbReference type="PANTHER" id="PTHR20857">
    <property type="entry name" value="THIAMINE-PHOSPHATE PYROPHOSPHORYLASE"/>
    <property type="match status" value="1"/>
</dbReference>
<dbReference type="HAMAP" id="MF_00097">
    <property type="entry name" value="TMP_synthase"/>
    <property type="match status" value="1"/>
</dbReference>
<feature type="binding site" evidence="9">
    <location>
        <position position="94"/>
    </location>
    <ligand>
        <name>Mg(2+)</name>
        <dbReference type="ChEBI" id="CHEBI:18420"/>
    </ligand>
</feature>
<proteinExistence type="inferred from homology"/>
<dbReference type="EMBL" id="JAPTGC010000014">
    <property type="protein sequence ID" value="MCZ0863311.1"/>
    <property type="molecule type" value="Genomic_DNA"/>
</dbReference>
<dbReference type="InterPro" id="IPR013785">
    <property type="entry name" value="Aldolase_TIM"/>
</dbReference>
<evidence type="ECO:0000259" key="12">
    <source>
        <dbReference type="Pfam" id="PF02581"/>
    </source>
</evidence>
<comment type="catalytic activity">
    <reaction evidence="7 9 10">
        <text>2-(2-carboxy-4-methylthiazol-5-yl)ethyl phosphate + 4-amino-2-methyl-5-(diphosphooxymethyl)pyrimidine + 2 H(+) = thiamine phosphate + CO2 + diphosphate</text>
        <dbReference type="Rhea" id="RHEA:47848"/>
        <dbReference type="ChEBI" id="CHEBI:15378"/>
        <dbReference type="ChEBI" id="CHEBI:16526"/>
        <dbReference type="ChEBI" id="CHEBI:33019"/>
        <dbReference type="ChEBI" id="CHEBI:37575"/>
        <dbReference type="ChEBI" id="CHEBI:57841"/>
        <dbReference type="ChEBI" id="CHEBI:62890"/>
        <dbReference type="EC" id="2.5.1.3"/>
    </reaction>
</comment>
<sequence length="218" mass="22626">MPKLPSIKPMYDLYVVTDEKLSRGLTHAEIARRAVAGGANVIQLRDKDKSSRELYAIACEIREICRDRARFFVNDRLDIALAAGADGVHLGQDDLPIEAARRLAPQDFLIGISVGNADEAVAAESAGADYVAVSPVFSTPSKTDAGAGHGVAAIREIRAAVTCPVIGIGGINADNAAELIDAGLDGVAVISAVVSAPDVTAAAQNLSAIVQDAKGRRA</sequence>
<feature type="binding site" evidence="9">
    <location>
        <position position="113"/>
    </location>
    <ligand>
        <name>4-amino-2-methyl-5-(diphosphooxymethyl)pyrimidine</name>
        <dbReference type="ChEBI" id="CHEBI:57841"/>
    </ligand>
</feature>
<feature type="binding site" evidence="9">
    <location>
        <begin position="139"/>
        <end position="141"/>
    </location>
    <ligand>
        <name>2-[(2R,5Z)-2-carboxy-4-methylthiazol-5(2H)-ylidene]ethyl phosphate</name>
        <dbReference type="ChEBI" id="CHEBI:62899"/>
    </ligand>
</feature>
<keyword evidence="3 9" id="KW-0479">Metal-binding</keyword>
<dbReference type="CDD" id="cd00564">
    <property type="entry name" value="TMP_TenI"/>
    <property type="match status" value="1"/>
</dbReference>
<keyword evidence="14" id="KW-1185">Reference proteome</keyword>
<keyword evidence="2 9" id="KW-0808">Transferase</keyword>
<dbReference type="Pfam" id="PF02581">
    <property type="entry name" value="TMP-TENI"/>
    <property type="match status" value="1"/>
</dbReference>
<evidence type="ECO:0000256" key="8">
    <source>
        <dbReference type="ARBA" id="ARBA00047883"/>
    </source>
</evidence>
<dbReference type="InterPro" id="IPR036206">
    <property type="entry name" value="ThiamineP_synth_sf"/>
</dbReference>
<gene>
    <name evidence="9 13" type="primary">thiE</name>
    <name evidence="13" type="ORF">O0S09_08645</name>
</gene>
<dbReference type="Gene3D" id="3.20.20.70">
    <property type="entry name" value="Aldolase class I"/>
    <property type="match status" value="1"/>
</dbReference>
<dbReference type="SUPFAM" id="SSF51391">
    <property type="entry name" value="Thiamin phosphate synthase"/>
    <property type="match status" value="1"/>
</dbReference>
<dbReference type="InterPro" id="IPR022998">
    <property type="entry name" value="ThiamineP_synth_TenI"/>
</dbReference>
<feature type="binding site" evidence="9">
    <location>
        <position position="142"/>
    </location>
    <ligand>
        <name>4-amino-2-methyl-5-(diphosphooxymethyl)pyrimidine</name>
        <dbReference type="ChEBI" id="CHEBI:57841"/>
    </ligand>
</feature>
<dbReference type="RefSeq" id="WP_268923573.1">
    <property type="nucleotide sequence ID" value="NZ_JAPTGC010000014.1"/>
</dbReference>
<evidence type="ECO:0000256" key="11">
    <source>
        <dbReference type="RuleBase" id="RU004253"/>
    </source>
</evidence>
<evidence type="ECO:0000256" key="6">
    <source>
        <dbReference type="ARBA" id="ARBA00047334"/>
    </source>
</evidence>
<evidence type="ECO:0000256" key="5">
    <source>
        <dbReference type="ARBA" id="ARBA00022977"/>
    </source>
</evidence>
<feature type="binding site" evidence="9">
    <location>
        <position position="75"/>
    </location>
    <ligand>
        <name>Mg(2+)</name>
        <dbReference type="ChEBI" id="CHEBI:18420"/>
    </ligand>
</feature>
<keyword evidence="4 9" id="KW-0460">Magnesium</keyword>
<dbReference type="GO" id="GO:0004789">
    <property type="term" value="F:thiamine-phosphate diphosphorylase activity"/>
    <property type="evidence" value="ECO:0007669"/>
    <property type="project" value="UniProtKB-EC"/>
</dbReference>
<comment type="catalytic activity">
    <reaction evidence="8 9 10">
        <text>2-[(2R,5Z)-2-carboxy-4-methylthiazol-5(2H)-ylidene]ethyl phosphate + 4-amino-2-methyl-5-(diphosphooxymethyl)pyrimidine + 2 H(+) = thiamine phosphate + CO2 + diphosphate</text>
        <dbReference type="Rhea" id="RHEA:47844"/>
        <dbReference type="ChEBI" id="CHEBI:15378"/>
        <dbReference type="ChEBI" id="CHEBI:16526"/>
        <dbReference type="ChEBI" id="CHEBI:33019"/>
        <dbReference type="ChEBI" id="CHEBI:37575"/>
        <dbReference type="ChEBI" id="CHEBI:57841"/>
        <dbReference type="ChEBI" id="CHEBI:62899"/>
        <dbReference type="EC" id="2.5.1.3"/>
    </reaction>
</comment>
<dbReference type="EC" id="2.5.1.3" evidence="9"/>
<evidence type="ECO:0000313" key="14">
    <source>
        <dbReference type="Proteomes" id="UP001141336"/>
    </source>
</evidence>
<evidence type="ECO:0000256" key="10">
    <source>
        <dbReference type="RuleBase" id="RU003826"/>
    </source>
</evidence>
<evidence type="ECO:0000256" key="1">
    <source>
        <dbReference type="ARBA" id="ARBA00005165"/>
    </source>
</evidence>
<accession>A0ABT4IP31</accession>
<dbReference type="Proteomes" id="UP001141336">
    <property type="component" value="Unassembled WGS sequence"/>
</dbReference>
<dbReference type="NCBIfam" id="TIGR00693">
    <property type="entry name" value="thiE"/>
    <property type="match status" value="1"/>
</dbReference>
<comment type="catalytic activity">
    <reaction evidence="6 9 10">
        <text>4-methyl-5-(2-phosphooxyethyl)-thiazole + 4-amino-2-methyl-5-(diphosphooxymethyl)pyrimidine + H(+) = thiamine phosphate + diphosphate</text>
        <dbReference type="Rhea" id="RHEA:22328"/>
        <dbReference type="ChEBI" id="CHEBI:15378"/>
        <dbReference type="ChEBI" id="CHEBI:33019"/>
        <dbReference type="ChEBI" id="CHEBI:37575"/>
        <dbReference type="ChEBI" id="CHEBI:57841"/>
        <dbReference type="ChEBI" id="CHEBI:58296"/>
        <dbReference type="EC" id="2.5.1.3"/>
    </reaction>
</comment>